<dbReference type="Proteomes" id="UP000245753">
    <property type="component" value="Unassembled WGS sequence"/>
</dbReference>
<dbReference type="InterPro" id="IPR007569">
    <property type="entry name" value="DUF559"/>
</dbReference>
<dbReference type="Gene3D" id="3.40.960.10">
    <property type="entry name" value="VSR Endonuclease"/>
    <property type="match status" value="1"/>
</dbReference>
<dbReference type="InterPro" id="IPR011335">
    <property type="entry name" value="Restrct_endonuc-II-like"/>
</dbReference>
<feature type="domain" description="DUF559" evidence="2">
    <location>
        <begin position="220"/>
        <end position="289"/>
    </location>
</feature>
<reference evidence="3 4" key="1">
    <citation type="journal article" date="2018" name="Int. J. Syst. Evol. Microbiol.">
        <title>Bifidobacterium catulorum sp. nov., a novel taxon from the faeces of the baby common marmoset (Callithrix jacchus).</title>
        <authorList>
            <person name="Modesto M."/>
            <person name="Michelini S."/>
            <person name="Oki K."/>
            <person name="Biavati B."/>
            <person name="Watanabe K."/>
            <person name="Mattarelli P."/>
        </authorList>
    </citation>
    <scope>NUCLEOTIDE SEQUENCE [LARGE SCALE GENOMIC DNA]</scope>
    <source>
        <strain evidence="3 4">MRM 8.19</strain>
    </source>
</reference>
<sequence>MRHPITIPNIAADEQPTGPSGYQRPSQVATPYDGRSMSEDLASRKLSTLRRCLEETQRRGRQMLFGLTTALELHMVPLPERCSLDVTMLHSVASARGKRMASKNVIPHIWPLFDASSQIRLLADVYVLDLVHTWAQMARFVPLEQFVVLTESIAMRMSLDGYANPLQRMRNLTETAPSFRGRLLCSMALRIARPNVMSPQETKCRLVLICHGVPCPVTNHTVSGMTFLSGAPMTVDMAWPEAKVAVEYDGDHHRTDKRQWRRDQEKREHLQAKGWIVYVVNADVLQDDETRAYFAFRVARMLISRDVPVDFTIRARPLRDLCR</sequence>
<dbReference type="Pfam" id="PF04480">
    <property type="entry name" value="DUF559"/>
    <property type="match status" value="1"/>
</dbReference>
<dbReference type="SUPFAM" id="SSF52980">
    <property type="entry name" value="Restriction endonuclease-like"/>
    <property type="match status" value="1"/>
</dbReference>
<proteinExistence type="predicted"/>
<protein>
    <recommendedName>
        <fullName evidence="2">DUF559 domain-containing protein</fullName>
    </recommendedName>
</protein>
<dbReference type="AlphaFoldDB" id="A0A2U2MUX2"/>
<evidence type="ECO:0000313" key="4">
    <source>
        <dbReference type="Proteomes" id="UP000245753"/>
    </source>
</evidence>
<comment type="caution">
    <text evidence="3">The sequence shown here is derived from an EMBL/GenBank/DDBJ whole genome shotgun (WGS) entry which is preliminary data.</text>
</comment>
<accession>A0A2U2MUX2</accession>
<evidence type="ECO:0000313" key="3">
    <source>
        <dbReference type="EMBL" id="PWG60636.1"/>
    </source>
</evidence>
<feature type="region of interest" description="Disordered" evidence="1">
    <location>
        <begin position="1"/>
        <end position="35"/>
    </location>
</feature>
<feature type="compositionally biased region" description="Polar residues" evidence="1">
    <location>
        <begin position="17"/>
        <end position="29"/>
    </location>
</feature>
<gene>
    <name evidence="3" type="ORF">DF200_01835</name>
</gene>
<keyword evidence="4" id="KW-1185">Reference proteome</keyword>
<evidence type="ECO:0000256" key="1">
    <source>
        <dbReference type="SAM" id="MobiDB-lite"/>
    </source>
</evidence>
<evidence type="ECO:0000259" key="2">
    <source>
        <dbReference type="Pfam" id="PF04480"/>
    </source>
</evidence>
<name>A0A2U2MUX2_9BIFI</name>
<dbReference type="EMBL" id="QFFN01000002">
    <property type="protein sequence ID" value="PWG60636.1"/>
    <property type="molecule type" value="Genomic_DNA"/>
</dbReference>
<organism evidence="3 4">
    <name type="scientific">Bifidobacterium catulorum</name>
    <dbReference type="NCBI Taxonomy" id="1630173"/>
    <lineage>
        <taxon>Bacteria</taxon>
        <taxon>Bacillati</taxon>
        <taxon>Actinomycetota</taxon>
        <taxon>Actinomycetes</taxon>
        <taxon>Bifidobacteriales</taxon>
        <taxon>Bifidobacteriaceae</taxon>
        <taxon>Bifidobacterium</taxon>
    </lineage>
</organism>